<gene>
    <name evidence="10" type="ORF">CLV34_0888</name>
</gene>
<proteinExistence type="inferred from homology"/>
<dbReference type="InterPro" id="IPR023296">
    <property type="entry name" value="Glyco_hydro_beta-prop_sf"/>
</dbReference>
<dbReference type="Gene3D" id="2.115.10.20">
    <property type="entry name" value="Glycosyl hydrolase domain, family 43"/>
    <property type="match status" value="2"/>
</dbReference>
<keyword evidence="3 10" id="KW-0378">Hydrolase</keyword>
<dbReference type="SUPFAM" id="SSF49899">
    <property type="entry name" value="Concanavalin A-like lectins/glucanases"/>
    <property type="match status" value="2"/>
</dbReference>
<comment type="similarity">
    <text evidence="2">Belongs to the glycosyl hydrolase 43 family.</text>
</comment>
<dbReference type="InterPro" id="IPR046780">
    <property type="entry name" value="aBig_2"/>
</dbReference>
<feature type="domain" description="Atrophied bacterial Ig" evidence="9">
    <location>
        <begin position="278"/>
        <end position="357"/>
    </location>
</feature>
<dbReference type="EMBL" id="PGTZ01000006">
    <property type="protein sequence ID" value="PJI95035.1"/>
    <property type="molecule type" value="Genomic_DNA"/>
</dbReference>
<evidence type="ECO:0000313" key="11">
    <source>
        <dbReference type="Proteomes" id="UP000231586"/>
    </source>
</evidence>
<dbReference type="NCBIfam" id="NF047446">
    <property type="entry name" value="barrel_OmpL47"/>
    <property type="match status" value="1"/>
</dbReference>
<dbReference type="CDD" id="cd09004">
    <property type="entry name" value="GH43_bXyl-like"/>
    <property type="match status" value="1"/>
</dbReference>
<feature type="signal peptide" evidence="7">
    <location>
        <begin position="1"/>
        <end position="28"/>
    </location>
</feature>
<feature type="domain" description="Bacterial Ig-like" evidence="8">
    <location>
        <begin position="1644"/>
        <end position="1728"/>
    </location>
</feature>
<dbReference type="InterPro" id="IPR032109">
    <property type="entry name" value="Big_3_5"/>
</dbReference>
<feature type="domain" description="Atrophied bacterial Ig" evidence="9">
    <location>
        <begin position="365"/>
        <end position="446"/>
    </location>
</feature>
<reference evidence="10 11" key="1">
    <citation type="submission" date="2017-11" db="EMBL/GenBank/DDBJ databases">
        <title>Genomic Encyclopedia of Archaeal and Bacterial Type Strains, Phase II (KMG-II): From Individual Species to Whole Genera.</title>
        <authorList>
            <person name="Goeker M."/>
        </authorList>
    </citation>
    <scope>NUCLEOTIDE SEQUENCE [LARGE SCALE GENOMIC DNA]</scope>
    <source>
        <strain evidence="10 11">DSM 22413</strain>
    </source>
</reference>
<evidence type="ECO:0000256" key="3">
    <source>
        <dbReference type="ARBA" id="ARBA00022801"/>
    </source>
</evidence>
<accession>A0A2M8WVT1</accession>
<keyword evidence="4" id="KW-0326">Glycosidase</keyword>
<dbReference type="Gene3D" id="2.60.40.10">
    <property type="entry name" value="Immunoglobulins"/>
    <property type="match status" value="3"/>
</dbReference>
<evidence type="ECO:0000256" key="6">
    <source>
        <dbReference type="PIRSR" id="PIRSR606710-2"/>
    </source>
</evidence>
<dbReference type="Gene3D" id="2.60.40.2340">
    <property type="match status" value="1"/>
</dbReference>
<keyword evidence="7" id="KW-0732">Signal</keyword>
<feature type="site" description="Important for catalytic activity, responsible for pKa modulation of the active site Glu and correct orientation of both the proton donor and substrate" evidence="6">
    <location>
        <position position="1291"/>
    </location>
</feature>
<evidence type="ECO:0000313" key="10">
    <source>
        <dbReference type="EMBL" id="PJI95035.1"/>
    </source>
</evidence>
<feature type="active site" description="Proton acceptor" evidence="5">
    <location>
        <position position="1178"/>
    </location>
</feature>
<dbReference type="SUPFAM" id="SSF75005">
    <property type="entry name" value="Arabinanase/levansucrase/invertase"/>
    <property type="match status" value="2"/>
</dbReference>
<dbReference type="Pfam" id="PF13385">
    <property type="entry name" value="Laminin_G_3"/>
    <property type="match status" value="2"/>
</dbReference>
<evidence type="ECO:0000259" key="9">
    <source>
        <dbReference type="Pfam" id="PF20578"/>
    </source>
</evidence>
<dbReference type="RefSeq" id="WP_100348959.1">
    <property type="nucleotide sequence ID" value="NZ_PGTZ01000006.1"/>
</dbReference>
<evidence type="ECO:0000256" key="5">
    <source>
        <dbReference type="PIRSR" id="PIRSR606710-1"/>
    </source>
</evidence>
<dbReference type="PANTHER" id="PTHR43301:SF3">
    <property type="entry name" value="ARABINAN ENDO-1,5-ALPHA-L-ARABINOSIDASE A-RELATED"/>
    <property type="match status" value="1"/>
</dbReference>
<comment type="pathway">
    <text evidence="1">Glycan metabolism; L-arabinan degradation.</text>
</comment>
<dbReference type="InterPro" id="IPR013320">
    <property type="entry name" value="ConA-like_dom_sf"/>
</dbReference>
<sequence length="1837" mass="189494">MRNTRRATAVGTAAVLAATMLPSVSAHAAGRAADDVTADVSAADLSSGLIAYYPLDETSGTTAHDASGNGKDATVEGTATWNAGDGFTFGGGSAGSGNAIKLPNNLVAGKDDVTVDFDVYVDASLTGSWFMYNLGNSATYPNGTGYFFTTGAGGTLRGTLATAGYSTEQSVKKSGALATGTWKHVTYVLDGGTTAAPGSAQLYEDGALVGSSTAITQSPAQIGEPDGTSTRNYLGRSGYPADASFKGKIRDFRVYGRTLDAAEAAALAEDTAEAGADAALSALDLGDLSAVTDDLALPKSAQGATVTWTSSTPTVIATDGTVTRPAAGQPSATVTLTASVTNGTATRTKAFTATVLAAPASSDKVAYDAEHLTVTNLDDVRGNLTLPTDGHYGSAITWASPAADVVSATGEVTRPAYGEDAVDVALTATATLGDDHATRTYTAHVQPLPRTVPTTRYMYSYFTGDSLPGEKIYFAASQGNDALKWSELNDGEPVLTSTLGTKGLRDPFIMRSHDGDTFYLIATDLSIGSGTSWGDSVRTGSKNIEIWESTDLVHWSDQRQVKVSPDTAGNTWAPEAYWDDEIGSYVVFWASSLYDPTDTAHSGSTYHRMMYATTRDFVTFSPAKVWQDSGKSRIDTTVYKEGDTYYRFTKDEASAGGCTDIFQDESTDLLAPVADWTVQDTCIATKAGLVRAEGPSIFKANAGDVNGGGYYLFVDEYGYRKYLPLHSDSLANPDWETPASWSLPSSPRHGTVMNITEGEWDGITGTAASAVTSTTKVTLADTVVEQGDATTATVTVKASDGGQVAGDVVVSAGSWSTTVHLDADDAGKAVVDLPADLPVGAVEVSAAYAGYGVVGASSGKATLSVGAPTVDPDLVVSYPLDETSGTVVHDASGHGLDATLVNGAVPSASGVTLDGTNDYVDLPDDVLQDLTSTTVSIDVKIDASQTTPYFVYGLGNTDSSGVGNGYLFTTGDGYRTAIASGNWTTEQNTTKGSNLARGVWKHLTYTLDAATKTGTLYEDGVKVAQNTGVTLTPGSIGNGSTLANYIGRSVYTADTYLKGQVRDFRIYDRALSSAEVLAQAGNTTAVVGASLDTLKVPAIVDSASSTVTLPVKPGTDLSALAPTLELVPGATVSPANGSVHDFSQPVTYTVTGSDGATQAWTVKALVMNSPVLPGYNADPNIVVFGDTYYIYATTDGVAGWGSTSFTVWSSKNLVDWTDHGVILDLGPDVSWADGHAWAPTITEKDGRYYFYFVADQQIGVAVSDSPTGHFTDALGEPLIHKADFGGAQQIDPAVFTDTDGTTYLFWGNGTARMVPLNEDLISYDASKVTTISGLTDFREGLFVNKRNDTYYLTWSVDDTGSENYHVSYATASSVDGPWTNRGTLLAKDPSQGILGTGHSSIVQVPGTDDWYIAYHRFGIPGGDGTHRETTIDRVTFSPDGLMNPVVPTLTSVAPEVVPDLTKPTVSWVTSPGAADGSAGWFTTSPVSVTATGADETALASTEISVDGGGFVAGSAATSVTASLADGRHLVQARATDAAGNVSDVVSLAVLVDSAAPVSSGTVDADARTVTLRAADGLSGVARVEYRVGATGSWSAYSAPVTVGAAATAVQYRAVDVAGNVEMTNTATVPEAGVVLRDSVTAAVASSSSATYGKSVKVTVKVSGTGGIPSGTVRVTEGKTLVGSAKLVSGRATVSVSSALAVGPHALVVAYSGDKAFAGSSDTVTVKVAKASSSTSVSVSPKAPTHVQRATVTAKVSTAKPSGTVTVTVTHKVAVKQGKATTTVTRTVVSSRVALSSNGTASLRLPQLAKGTYTVKVAYAGSSTATGSSATTTLRITK</sequence>
<dbReference type="Pfam" id="PF20578">
    <property type="entry name" value="aBig_2"/>
    <property type="match status" value="2"/>
</dbReference>
<evidence type="ECO:0000256" key="4">
    <source>
        <dbReference type="ARBA" id="ARBA00023295"/>
    </source>
</evidence>
<protein>
    <submittedName>
        <fullName evidence="10">Glycosyl hydrolase family 43</fullName>
    </submittedName>
</protein>
<dbReference type="InterPro" id="IPR006710">
    <property type="entry name" value="Glyco_hydro_43"/>
</dbReference>
<dbReference type="InterPro" id="IPR013783">
    <property type="entry name" value="Ig-like_fold"/>
</dbReference>
<dbReference type="OrthoDB" id="9758923at2"/>
<dbReference type="Pfam" id="PF04616">
    <property type="entry name" value="Glyco_hydro_43"/>
    <property type="match status" value="2"/>
</dbReference>
<feature type="active site" description="Proton donor" evidence="5">
    <location>
        <position position="1339"/>
    </location>
</feature>
<dbReference type="PANTHER" id="PTHR43301">
    <property type="entry name" value="ARABINAN ENDO-1,5-ALPHA-L-ARABINOSIDASE"/>
    <property type="match status" value="1"/>
</dbReference>
<dbReference type="InterPro" id="IPR058094">
    <property type="entry name" value="Ig-like_OmpL47-like"/>
</dbReference>
<dbReference type="GO" id="GO:0004553">
    <property type="term" value="F:hydrolase activity, hydrolyzing O-glycosyl compounds"/>
    <property type="evidence" value="ECO:0007669"/>
    <property type="project" value="InterPro"/>
</dbReference>
<organism evidence="10 11">
    <name type="scientific">Luteimicrobium subarcticum</name>
    <dbReference type="NCBI Taxonomy" id="620910"/>
    <lineage>
        <taxon>Bacteria</taxon>
        <taxon>Bacillati</taxon>
        <taxon>Actinomycetota</taxon>
        <taxon>Actinomycetes</taxon>
        <taxon>Micrococcales</taxon>
        <taxon>Luteimicrobium</taxon>
    </lineage>
</organism>
<evidence type="ECO:0000256" key="2">
    <source>
        <dbReference type="ARBA" id="ARBA00009865"/>
    </source>
</evidence>
<dbReference type="GO" id="GO:0005975">
    <property type="term" value="P:carbohydrate metabolic process"/>
    <property type="evidence" value="ECO:0007669"/>
    <property type="project" value="InterPro"/>
</dbReference>
<comment type="caution">
    <text evidence="10">The sequence shown here is derived from an EMBL/GenBank/DDBJ whole genome shotgun (WGS) entry which is preliminary data.</text>
</comment>
<dbReference type="Proteomes" id="UP000231586">
    <property type="component" value="Unassembled WGS sequence"/>
</dbReference>
<evidence type="ECO:0000256" key="1">
    <source>
        <dbReference type="ARBA" id="ARBA00004834"/>
    </source>
</evidence>
<name>A0A2M8WVT1_9MICO</name>
<evidence type="ECO:0000259" key="8">
    <source>
        <dbReference type="Pfam" id="PF16640"/>
    </source>
</evidence>
<dbReference type="InterPro" id="IPR050727">
    <property type="entry name" value="GH43_arabinanases"/>
</dbReference>
<dbReference type="CDD" id="cd08983">
    <property type="entry name" value="GH43_Bt3655-like"/>
    <property type="match status" value="1"/>
</dbReference>
<feature type="chain" id="PRO_5014643911" evidence="7">
    <location>
        <begin position="29"/>
        <end position="1837"/>
    </location>
</feature>
<keyword evidence="11" id="KW-1185">Reference proteome</keyword>
<evidence type="ECO:0000256" key="7">
    <source>
        <dbReference type="SAM" id="SignalP"/>
    </source>
</evidence>
<dbReference type="Pfam" id="PF16640">
    <property type="entry name" value="Big_3_5"/>
    <property type="match status" value="1"/>
</dbReference>
<dbReference type="Gene3D" id="2.60.120.200">
    <property type="match status" value="2"/>
</dbReference>